<comment type="caution">
    <text evidence="1">The sequence shown here is derived from an EMBL/GenBank/DDBJ whole genome shotgun (WGS) entry which is preliminary data.</text>
</comment>
<gene>
    <name evidence="1" type="ORF">CSA56_17945</name>
</gene>
<dbReference type="EMBL" id="PDSK01000141">
    <property type="protein sequence ID" value="PIE31547.1"/>
    <property type="molecule type" value="Genomic_DNA"/>
</dbReference>
<organism evidence="1 2">
    <name type="scientific">candidate division KSB3 bacterium</name>
    <dbReference type="NCBI Taxonomy" id="2044937"/>
    <lineage>
        <taxon>Bacteria</taxon>
        <taxon>candidate division KSB3</taxon>
    </lineage>
</organism>
<sequence length="60" mass="7014">MAAKVRAKRTKLSKKTVQSTESLRERMLLLSNKKRSKINKRDTQVLCFESSMKFRIAKTL</sequence>
<protein>
    <submittedName>
        <fullName evidence="1">Uncharacterized protein</fullName>
    </submittedName>
</protein>
<dbReference type="Proteomes" id="UP000230821">
    <property type="component" value="Unassembled WGS sequence"/>
</dbReference>
<evidence type="ECO:0000313" key="1">
    <source>
        <dbReference type="EMBL" id="PIE31547.1"/>
    </source>
</evidence>
<reference evidence="1 2" key="1">
    <citation type="submission" date="2017-10" db="EMBL/GenBank/DDBJ databases">
        <title>Novel microbial diversity and functional potential in the marine mammal oral microbiome.</title>
        <authorList>
            <person name="Dudek N.K."/>
            <person name="Sun C.L."/>
            <person name="Burstein D."/>
            <person name="Kantor R.S."/>
            <person name="Aliaga Goltsman D.S."/>
            <person name="Bik E.M."/>
            <person name="Thomas B.C."/>
            <person name="Banfield J.F."/>
            <person name="Relman D.A."/>
        </authorList>
    </citation>
    <scope>NUCLEOTIDE SEQUENCE [LARGE SCALE GENOMIC DNA]</scope>
    <source>
        <strain evidence="1">DOLJORAL78_47_16</strain>
    </source>
</reference>
<name>A0A2G6K789_9BACT</name>
<evidence type="ECO:0000313" key="2">
    <source>
        <dbReference type="Proteomes" id="UP000230821"/>
    </source>
</evidence>
<accession>A0A2G6K789</accession>
<dbReference type="AlphaFoldDB" id="A0A2G6K789"/>
<proteinExistence type="predicted"/>